<dbReference type="Proteomes" id="UP000031338">
    <property type="component" value="Unassembled WGS sequence"/>
</dbReference>
<name>A0A0B9ABT4_9SPHN</name>
<feature type="domain" description="N-acetyltransferase" evidence="3">
    <location>
        <begin position="102"/>
        <end position="230"/>
    </location>
</feature>
<dbReference type="Pfam" id="PF08445">
    <property type="entry name" value="FR47"/>
    <property type="match status" value="1"/>
</dbReference>
<dbReference type="Gene3D" id="3.40.630.30">
    <property type="match status" value="1"/>
</dbReference>
<dbReference type="RefSeq" id="WP_322788205.1">
    <property type="nucleotide sequence ID" value="NZ_JRVC01000008.1"/>
</dbReference>
<evidence type="ECO:0000313" key="5">
    <source>
        <dbReference type="Proteomes" id="UP000031338"/>
    </source>
</evidence>
<dbReference type="PANTHER" id="PTHR43420">
    <property type="entry name" value="ACETYLTRANSFERASE"/>
    <property type="match status" value="1"/>
</dbReference>
<dbReference type="SUPFAM" id="SSF55729">
    <property type="entry name" value="Acyl-CoA N-acyltransferases (Nat)"/>
    <property type="match status" value="1"/>
</dbReference>
<sequence length="230" mass="24764">MIEISQMVQLNSLDRPVWHSLGGPQNALDVGTGSVRRLDPAYGPFAAADPGNEGDLAQHLHGGEIWLVEPEALPAPVGLQVLREAPLLQMIADGPIVPIEDTEIVALGRADAAEMADLARATEPGPWAPQTWRYGQFHGIRIDGRLAAMAGERMRPAAHLAELSGVCTWPEFRGRGLAARLIRKVMAGMAARGEVPYLHSYASNVSAIRLYESLGFRARRPMVATLLGPA</sequence>
<organism evidence="4 5">
    <name type="scientific">Novosphingobium subterraneum</name>
    <dbReference type="NCBI Taxonomy" id="48936"/>
    <lineage>
        <taxon>Bacteria</taxon>
        <taxon>Pseudomonadati</taxon>
        <taxon>Pseudomonadota</taxon>
        <taxon>Alphaproteobacteria</taxon>
        <taxon>Sphingomonadales</taxon>
        <taxon>Sphingomonadaceae</taxon>
        <taxon>Novosphingobium</taxon>
    </lineage>
</organism>
<proteinExistence type="predicted"/>
<keyword evidence="2" id="KW-0012">Acyltransferase</keyword>
<dbReference type="InterPro" id="IPR016181">
    <property type="entry name" value="Acyl_CoA_acyltransferase"/>
</dbReference>
<reference evidence="4 5" key="1">
    <citation type="submission" date="2014-10" db="EMBL/GenBank/DDBJ databases">
        <title>Draft genome sequence of Novosphingobium subterraneum DSM 12447.</title>
        <authorList>
            <person name="Gan H.M."/>
            <person name="Gan H.Y."/>
            <person name="Savka M.A."/>
        </authorList>
    </citation>
    <scope>NUCLEOTIDE SEQUENCE [LARGE SCALE GENOMIC DNA]</scope>
    <source>
        <strain evidence="4 5">DSM 12447</strain>
    </source>
</reference>
<comment type="caution">
    <text evidence="4">The sequence shown here is derived from an EMBL/GenBank/DDBJ whole genome shotgun (WGS) entry which is preliminary data.</text>
</comment>
<protein>
    <submittedName>
        <fullName evidence="4">GCN5-like N-acetyltransferase</fullName>
    </submittedName>
</protein>
<dbReference type="PROSITE" id="PS51186">
    <property type="entry name" value="GNAT"/>
    <property type="match status" value="1"/>
</dbReference>
<dbReference type="AlphaFoldDB" id="A0A0B9ABT4"/>
<dbReference type="EMBL" id="JRVC01000008">
    <property type="protein sequence ID" value="KHS46790.1"/>
    <property type="molecule type" value="Genomic_DNA"/>
</dbReference>
<dbReference type="STRING" id="48936.NJ75_02026"/>
<keyword evidence="5" id="KW-1185">Reference proteome</keyword>
<dbReference type="CDD" id="cd04301">
    <property type="entry name" value="NAT_SF"/>
    <property type="match status" value="1"/>
</dbReference>
<dbReference type="InterPro" id="IPR013653">
    <property type="entry name" value="GCN5-like_dom"/>
</dbReference>
<dbReference type="PATRIC" id="fig|48936.3.peg.2034"/>
<dbReference type="InterPro" id="IPR000182">
    <property type="entry name" value="GNAT_dom"/>
</dbReference>
<evidence type="ECO:0000256" key="2">
    <source>
        <dbReference type="ARBA" id="ARBA00023315"/>
    </source>
</evidence>
<dbReference type="PANTHER" id="PTHR43420:SF3">
    <property type="entry name" value="N-ACETYLTRANSFERASE DOMAIN-CONTAINING PROTEIN"/>
    <property type="match status" value="1"/>
</dbReference>
<accession>A0A0B9ABT4</accession>
<evidence type="ECO:0000313" key="4">
    <source>
        <dbReference type="EMBL" id="KHS46790.1"/>
    </source>
</evidence>
<keyword evidence="1 4" id="KW-0808">Transferase</keyword>
<evidence type="ECO:0000256" key="1">
    <source>
        <dbReference type="ARBA" id="ARBA00022679"/>
    </source>
</evidence>
<gene>
    <name evidence="4" type="ORF">NJ75_02026</name>
</gene>
<dbReference type="GO" id="GO:0016747">
    <property type="term" value="F:acyltransferase activity, transferring groups other than amino-acyl groups"/>
    <property type="evidence" value="ECO:0007669"/>
    <property type="project" value="InterPro"/>
</dbReference>
<evidence type="ECO:0000259" key="3">
    <source>
        <dbReference type="PROSITE" id="PS51186"/>
    </source>
</evidence>
<dbReference type="InterPro" id="IPR050680">
    <property type="entry name" value="YpeA/RimI_acetyltransf"/>
</dbReference>